<dbReference type="Pfam" id="PF13439">
    <property type="entry name" value="Glyco_transf_4"/>
    <property type="match status" value="1"/>
</dbReference>
<dbReference type="SUPFAM" id="SSF53756">
    <property type="entry name" value="UDP-Glycosyltransferase/glycogen phosphorylase"/>
    <property type="match status" value="2"/>
</dbReference>
<dbReference type="Pfam" id="PF13692">
    <property type="entry name" value="Glyco_trans_1_4"/>
    <property type="match status" value="2"/>
</dbReference>
<dbReference type="EMBL" id="FOKA01000003">
    <property type="protein sequence ID" value="SFA88420.1"/>
    <property type="molecule type" value="Genomic_DNA"/>
</dbReference>
<keyword evidence="2 4" id="KW-0808">Transferase</keyword>
<dbReference type="PANTHER" id="PTHR46656:SF3">
    <property type="entry name" value="PUTATIVE-RELATED"/>
    <property type="match status" value="1"/>
</dbReference>
<proteinExistence type="predicted"/>
<accession>A0A1I0WJV8</accession>
<dbReference type="GO" id="GO:0016757">
    <property type="term" value="F:glycosyltransferase activity"/>
    <property type="evidence" value="ECO:0007669"/>
    <property type="project" value="UniProtKB-KW"/>
</dbReference>
<gene>
    <name evidence="4" type="ORF">SAMN05421867_10322</name>
</gene>
<evidence type="ECO:0000256" key="1">
    <source>
        <dbReference type="ARBA" id="ARBA00022676"/>
    </source>
</evidence>
<feature type="domain" description="Glycosyltransferase subfamily 4-like N-terminal" evidence="3">
    <location>
        <begin position="431"/>
        <end position="562"/>
    </location>
</feature>
<reference evidence="4 5" key="1">
    <citation type="submission" date="2016-10" db="EMBL/GenBank/DDBJ databases">
        <authorList>
            <person name="de Groot N.N."/>
        </authorList>
    </citation>
    <scope>NUCLEOTIDE SEQUENCE [LARGE SCALE GENOMIC DNA]</scope>
    <source>
        <strain evidence="4 5">CGMCC 4.6945</strain>
    </source>
</reference>
<dbReference type="InterPro" id="IPR028098">
    <property type="entry name" value="Glyco_trans_4-like_N"/>
</dbReference>
<protein>
    <submittedName>
        <fullName evidence="4">Glycosyltransferase involved in cell wall bisynthesis</fullName>
    </submittedName>
</protein>
<dbReference type="CDD" id="cd03801">
    <property type="entry name" value="GT4_PimA-like"/>
    <property type="match status" value="2"/>
</dbReference>
<evidence type="ECO:0000313" key="5">
    <source>
        <dbReference type="Proteomes" id="UP000199012"/>
    </source>
</evidence>
<dbReference type="Gene3D" id="3.40.50.2000">
    <property type="entry name" value="Glycogen Phosphorylase B"/>
    <property type="match status" value="2"/>
</dbReference>
<evidence type="ECO:0000256" key="2">
    <source>
        <dbReference type="ARBA" id="ARBA00022679"/>
    </source>
</evidence>
<name>A0A1I0WJV8_9CELL</name>
<organism evidence="4 5">
    <name type="scientific">Cellulomonas marina</name>
    <dbReference type="NCBI Taxonomy" id="988821"/>
    <lineage>
        <taxon>Bacteria</taxon>
        <taxon>Bacillati</taxon>
        <taxon>Actinomycetota</taxon>
        <taxon>Actinomycetes</taxon>
        <taxon>Micrococcales</taxon>
        <taxon>Cellulomonadaceae</taxon>
        <taxon>Cellulomonas</taxon>
    </lineage>
</organism>
<dbReference type="RefSeq" id="WP_090031025.1">
    <property type="nucleotide sequence ID" value="NZ_BONM01000002.1"/>
</dbReference>
<dbReference type="STRING" id="988821.SAMN05421867_10322"/>
<evidence type="ECO:0000313" key="4">
    <source>
        <dbReference type="EMBL" id="SFA88420.1"/>
    </source>
</evidence>
<sequence length="925" mass="98595">MWFADPAARLHLGLAPDAPLRVRWEGYLRNPSGYGHEGRHLALGLARAGWEVVVRTVQDVPGFEAALPAGDRALLAELLAREPGDEDVVVQNVVPNLVGRRAQGGYQVARTMFESDGLNPAWLAQLRQVDEVWVPTAFNARTFPAAGLDVPVHVVPGGVDTALFAPGAAPLPALADGPGTTFLAVAADAANRRKGWDVLLTAWALAFEPGDDVRLVLKVDGADTGSPDAWGVGEVAARVERVRARTERWVDATLAALGRNRSDVAPVVVLPDLVPEALMPALYAAADAVVMPSRGEGYGLPALEAMACGVPLVATDWSGLGDLLDEGVALPVDVERLVEIRPDEMGPVYAGQRWAQPSVPSLVAQLHRVVDDRAAMAAVGAAAREHAVRAWDWSVGVAAAAARLEAIGRRVRRRPAAPDAVRVRWEGEQYSTHSLAHVNRGICRELVADPRVALEVATREVDPVPDLVAGSPDALLGATAPVHDVPQVTVRHQWPPDWTPPARGAYVLVQPWEFGGLPQEWADGARLADEIWCYSTWVRDCYELSGVPAEKLRVVPLGVDTDVFSPDGDRHPLATTKGTRLLYCGGPLPRKGIDVLVAAYLDAFTADDDVCLVVKAHGTRTTYPGSRDHLDELLERAALPGAPAVEVIDEDLTTAGLAALYRACDALVHPYRGEGFALPVAEAMACGLPVVVTAVGATADFCDEATGWLVPAEVRRLRTHTFGPGAAKYFWAEPDAAALGALLREVVDRPDERVRRGAAARRRIAEGFTWRATARAVADRLAELAHVVPLAERPVPALATRSRRTVLHVPGQHEPGRPGGGLVTQRSAGAQATDALVTYLATYRAGDDICLVLPVAPDPAAVAEAVEDVRARIAAACLPEHEVPEILLVPAGPDELPALRAMTAWSTDDPGVDLPALGRRTPVAR</sequence>
<dbReference type="Proteomes" id="UP000199012">
    <property type="component" value="Unassembled WGS sequence"/>
</dbReference>
<keyword evidence="5" id="KW-1185">Reference proteome</keyword>
<dbReference type="PANTHER" id="PTHR46656">
    <property type="entry name" value="PUTATIVE-RELATED"/>
    <property type="match status" value="1"/>
</dbReference>
<dbReference type="OrthoDB" id="9765330at2"/>
<keyword evidence="1" id="KW-0328">Glycosyltransferase</keyword>
<dbReference type="AlphaFoldDB" id="A0A1I0WJV8"/>
<evidence type="ECO:0000259" key="3">
    <source>
        <dbReference type="Pfam" id="PF13439"/>
    </source>
</evidence>